<dbReference type="EMBL" id="CAJVPV010032865">
    <property type="protein sequence ID" value="CAG8745816.1"/>
    <property type="molecule type" value="Genomic_DNA"/>
</dbReference>
<sequence>QLAKLIEPLNIIPSNKIVDSYRFQACEKSPLPEYYGTPIYDFKWDINGRGPNISISEDGYTISTTENMTEHQSVRTNCLMSNGTYEFHVLFEKVCLNSW</sequence>
<evidence type="ECO:0000313" key="1">
    <source>
        <dbReference type="EMBL" id="CAG8745816.1"/>
    </source>
</evidence>
<protein>
    <submittedName>
        <fullName evidence="1">8155_t:CDS:1</fullName>
    </submittedName>
</protein>
<dbReference type="SUPFAM" id="SSF49899">
    <property type="entry name" value="Concanavalin A-like lectins/glucanases"/>
    <property type="match status" value="1"/>
</dbReference>
<dbReference type="Proteomes" id="UP000789342">
    <property type="component" value="Unassembled WGS sequence"/>
</dbReference>
<proteinExistence type="predicted"/>
<dbReference type="AlphaFoldDB" id="A0A9N9IQS1"/>
<dbReference type="OrthoDB" id="6359816at2759"/>
<organism evidence="1 2">
    <name type="scientific">Acaulospora morrowiae</name>
    <dbReference type="NCBI Taxonomy" id="94023"/>
    <lineage>
        <taxon>Eukaryota</taxon>
        <taxon>Fungi</taxon>
        <taxon>Fungi incertae sedis</taxon>
        <taxon>Mucoromycota</taxon>
        <taxon>Glomeromycotina</taxon>
        <taxon>Glomeromycetes</taxon>
        <taxon>Diversisporales</taxon>
        <taxon>Acaulosporaceae</taxon>
        <taxon>Acaulospora</taxon>
    </lineage>
</organism>
<feature type="non-terminal residue" evidence="1">
    <location>
        <position position="99"/>
    </location>
</feature>
<accession>A0A9N9IQS1</accession>
<reference evidence="1" key="1">
    <citation type="submission" date="2021-06" db="EMBL/GenBank/DDBJ databases">
        <authorList>
            <person name="Kallberg Y."/>
            <person name="Tangrot J."/>
            <person name="Rosling A."/>
        </authorList>
    </citation>
    <scope>NUCLEOTIDE SEQUENCE</scope>
    <source>
        <strain evidence="1">CL551</strain>
    </source>
</reference>
<dbReference type="InterPro" id="IPR013320">
    <property type="entry name" value="ConA-like_dom_sf"/>
</dbReference>
<gene>
    <name evidence="1" type="ORF">AMORRO_LOCUS15028</name>
</gene>
<evidence type="ECO:0000313" key="2">
    <source>
        <dbReference type="Proteomes" id="UP000789342"/>
    </source>
</evidence>
<keyword evidence="2" id="KW-1185">Reference proteome</keyword>
<comment type="caution">
    <text evidence="1">The sequence shown here is derived from an EMBL/GenBank/DDBJ whole genome shotgun (WGS) entry which is preliminary data.</text>
</comment>
<name>A0A9N9IQS1_9GLOM</name>
<feature type="non-terminal residue" evidence="1">
    <location>
        <position position="1"/>
    </location>
</feature>